<feature type="compositionally biased region" description="Basic residues" evidence="1">
    <location>
        <begin position="26"/>
        <end position="42"/>
    </location>
</feature>
<reference evidence="3" key="1">
    <citation type="journal article" date="2012" name="Nat. Biotechnol.">
        <title>Reference genome sequence of the model plant Setaria.</title>
        <authorList>
            <person name="Bennetzen J.L."/>
            <person name="Schmutz J."/>
            <person name="Wang H."/>
            <person name="Percifield R."/>
            <person name="Hawkins J."/>
            <person name="Pontaroli A.C."/>
            <person name="Estep M."/>
            <person name="Feng L."/>
            <person name="Vaughn J.N."/>
            <person name="Grimwood J."/>
            <person name="Jenkins J."/>
            <person name="Barry K."/>
            <person name="Lindquist E."/>
            <person name="Hellsten U."/>
            <person name="Deshpande S."/>
            <person name="Wang X."/>
            <person name="Wu X."/>
            <person name="Mitros T."/>
            <person name="Triplett J."/>
            <person name="Yang X."/>
            <person name="Ye C.Y."/>
            <person name="Mauro-Herrera M."/>
            <person name="Wang L."/>
            <person name="Li P."/>
            <person name="Sharma M."/>
            <person name="Sharma R."/>
            <person name="Ronald P.C."/>
            <person name="Panaud O."/>
            <person name="Kellogg E.A."/>
            <person name="Brutnell T.P."/>
            <person name="Doust A.N."/>
            <person name="Tuskan G.A."/>
            <person name="Rokhsar D."/>
            <person name="Devos K.M."/>
        </authorList>
    </citation>
    <scope>NUCLEOTIDE SEQUENCE [LARGE SCALE GENOMIC DNA]</scope>
    <source>
        <strain evidence="3">cv. Yugu1</strain>
    </source>
</reference>
<keyword evidence="3" id="KW-1185">Reference proteome</keyword>
<reference evidence="2" key="2">
    <citation type="submission" date="2018-08" db="UniProtKB">
        <authorList>
            <consortium name="EnsemblPlants"/>
        </authorList>
    </citation>
    <scope>IDENTIFICATION</scope>
    <source>
        <strain evidence="2">Yugu1</strain>
    </source>
</reference>
<dbReference type="EMBL" id="AGNK02000212">
    <property type="status" value="NOT_ANNOTATED_CDS"/>
    <property type="molecule type" value="Genomic_DNA"/>
</dbReference>
<evidence type="ECO:0000313" key="3">
    <source>
        <dbReference type="Proteomes" id="UP000004995"/>
    </source>
</evidence>
<evidence type="ECO:0000256" key="1">
    <source>
        <dbReference type="SAM" id="MobiDB-lite"/>
    </source>
</evidence>
<dbReference type="Gramene" id="KQL29319">
    <property type="protein sequence ID" value="KQL29319"/>
    <property type="gene ID" value="SETIT_020388mg"/>
</dbReference>
<organism evidence="2 3">
    <name type="scientific">Setaria italica</name>
    <name type="common">Foxtail millet</name>
    <name type="synonym">Panicum italicum</name>
    <dbReference type="NCBI Taxonomy" id="4555"/>
    <lineage>
        <taxon>Eukaryota</taxon>
        <taxon>Viridiplantae</taxon>
        <taxon>Streptophyta</taxon>
        <taxon>Embryophyta</taxon>
        <taxon>Tracheophyta</taxon>
        <taxon>Spermatophyta</taxon>
        <taxon>Magnoliopsida</taxon>
        <taxon>Liliopsida</taxon>
        <taxon>Poales</taxon>
        <taxon>Poaceae</taxon>
        <taxon>PACMAD clade</taxon>
        <taxon>Panicoideae</taxon>
        <taxon>Panicodae</taxon>
        <taxon>Paniceae</taxon>
        <taxon>Cenchrinae</taxon>
        <taxon>Setaria</taxon>
    </lineage>
</organism>
<evidence type="ECO:0000313" key="2">
    <source>
        <dbReference type="EnsemblPlants" id="KQL29319"/>
    </source>
</evidence>
<dbReference type="EnsemblPlants" id="KQL29319">
    <property type="protein sequence ID" value="KQL29319"/>
    <property type="gene ID" value="SETIT_020388mg"/>
</dbReference>
<dbReference type="AlphaFoldDB" id="K3Z1H0"/>
<dbReference type="Proteomes" id="UP000004995">
    <property type="component" value="Unassembled WGS sequence"/>
</dbReference>
<dbReference type="InParanoid" id="K3Z1H0"/>
<proteinExistence type="predicted"/>
<feature type="compositionally biased region" description="Basic and acidic residues" evidence="1">
    <location>
        <begin position="8"/>
        <end position="24"/>
    </location>
</feature>
<sequence>MCKAWQNKNEEKKRDGWKLKEGGRGRAGRKQGRSMKRARHPT</sequence>
<protein>
    <submittedName>
        <fullName evidence="2">Uncharacterized protein</fullName>
    </submittedName>
</protein>
<feature type="region of interest" description="Disordered" evidence="1">
    <location>
        <begin position="1"/>
        <end position="42"/>
    </location>
</feature>
<accession>K3Z1H0</accession>
<dbReference type="HOGENOM" id="CLU_3261422_0_0_1"/>
<name>K3Z1H0_SETIT</name>